<evidence type="ECO:0000256" key="4">
    <source>
        <dbReference type="ARBA" id="ARBA00007439"/>
    </source>
</evidence>
<evidence type="ECO:0000256" key="2">
    <source>
        <dbReference type="ARBA" id="ARBA00002147"/>
    </source>
</evidence>
<dbReference type="EC" id="5.1.3.9" evidence="7"/>
<keyword evidence="9" id="KW-1185">Reference proteome</keyword>
<comment type="similarity">
    <text evidence="4 7">Belongs to the NanE family.</text>
</comment>
<comment type="function">
    <text evidence="2 7">Converts N-acetylmannosamine-6-phosphate (ManNAc-6-P) to N-acetylglucosamine-6-phosphate (GlcNAc-6-P).</text>
</comment>
<dbReference type="Pfam" id="PF04131">
    <property type="entry name" value="NanE"/>
    <property type="match status" value="1"/>
</dbReference>
<proteinExistence type="inferred from homology"/>
<reference evidence="8 9" key="1">
    <citation type="submission" date="2018-03" db="EMBL/GenBank/DDBJ databases">
        <title>Genomic Encyclopedia of Archaeal and Bacterial Type Strains, Phase II (KMG-II): from individual species to whole genera.</title>
        <authorList>
            <person name="Goeker M."/>
        </authorList>
    </citation>
    <scope>NUCLEOTIDE SEQUENCE [LARGE SCALE GENOMIC DNA]</scope>
    <source>
        <strain evidence="8 9">DSM 45312</strain>
    </source>
</reference>
<evidence type="ECO:0000256" key="1">
    <source>
        <dbReference type="ARBA" id="ARBA00000056"/>
    </source>
</evidence>
<comment type="caution">
    <text evidence="8">The sequence shown here is derived from an EMBL/GenBank/DDBJ whole genome shotgun (WGS) entry which is preliminary data.</text>
</comment>
<dbReference type="HAMAP" id="MF_01235">
    <property type="entry name" value="ManNAc6P_epimer"/>
    <property type="match status" value="1"/>
</dbReference>
<dbReference type="AlphaFoldDB" id="A0A2P8CXI1"/>
<keyword evidence="5 7" id="KW-0413">Isomerase</keyword>
<dbReference type="OrthoDB" id="9781704at2"/>
<evidence type="ECO:0000313" key="8">
    <source>
        <dbReference type="EMBL" id="PSK89682.1"/>
    </source>
</evidence>
<dbReference type="PANTHER" id="PTHR36204:SF1">
    <property type="entry name" value="N-ACETYLMANNOSAMINE-6-PHOSPHATE 2-EPIMERASE-RELATED"/>
    <property type="match status" value="1"/>
</dbReference>
<evidence type="ECO:0000256" key="3">
    <source>
        <dbReference type="ARBA" id="ARBA00005081"/>
    </source>
</evidence>
<keyword evidence="6 7" id="KW-0119">Carbohydrate metabolism</keyword>
<sequence length="226" mass="22303">MTERPILPALRGGLVVSCQAPPGDPLEGPAFMAAMAVAAERGGAVGIRAEGPDDIRAVRAAVTVPVIGLWKVGREGVYITPTPGHAAAVARAGADIVAFDATRRPRPDGSTPGDVAAAVHAEGALAMADVADADDAIAALGAGADIVATTLSGNIPGSPAPSGPDLALVAELAARVAAPVFAEGRIAYPEQARRAMDEGAFAVVVGTAVTAPGAITARFAAALAPR</sequence>
<dbReference type="InterPro" id="IPR013785">
    <property type="entry name" value="Aldolase_TIM"/>
</dbReference>
<comment type="catalytic activity">
    <reaction evidence="1 7">
        <text>an N-acyl-D-glucosamine 6-phosphate = an N-acyl-D-mannosamine 6-phosphate</text>
        <dbReference type="Rhea" id="RHEA:23932"/>
        <dbReference type="ChEBI" id="CHEBI:57599"/>
        <dbReference type="ChEBI" id="CHEBI:57666"/>
        <dbReference type="EC" id="5.1.3.9"/>
    </reaction>
</comment>
<accession>A0A2P8CXI1</accession>
<dbReference type="RefSeq" id="WP_106586127.1">
    <property type="nucleotide sequence ID" value="NZ_PYGA01000025.1"/>
</dbReference>
<dbReference type="Gene3D" id="3.20.20.70">
    <property type="entry name" value="Aldolase class I"/>
    <property type="match status" value="1"/>
</dbReference>
<dbReference type="SUPFAM" id="SSF51366">
    <property type="entry name" value="Ribulose-phoshate binding barrel"/>
    <property type="match status" value="1"/>
</dbReference>
<dbReference type="GO" id="GO:0019262">
    <property type="term" value="P:N-acetylneuraminate catabolic process"/>
    <property type="evidence" value="ECO:0007669"/>
    <property type="project" value="UniProtKB-UniRule"/>
</dbReference>
<dbReference type="GO" id="GO:0005829">
    <property type="term" value="C:cytosol"/>
    <property type="evidence" value="ECO:0007669"/>
    <property type="project" value="TreeGrafter"/>
</dbReference>
<gene>
    <name evidence="7" type="primary">nanE</name>
    <name evidence="8" type="ORF">CLV63_12576</name>
</gene>
<dbReference type="UniPathway" id="UPA00629">
    <property type="reaction ID" value="UER00682"/>
</dbReference>
<evidence type="ECO:0000313" key="9">
    <source>
        <dbReference type="Proteomes" id="UP000240542"/>
    </source>
</evidence>
<organism evidence="8 9">
    <name type="scientific">Murinocardiopsis flavida</name>
    <dbReference type="NCBI Taxonomy" id="645275"/>
    <lineage>
        <taxon>Bacteria</taxon>
        <taxon>Bacillati</taxon>
        <taxon>Actinomycetota</taxon>
        <taxon>Actinomycetes</taxon>
        <taxon>Streptosporangiales</taxon>
        <taxon>Nocardiopsidaceae</taxon>
        <taxon>Murinocardiopsis</taxon>
    </lineage>
</organism>
<comment type="pathway">
    <text evidence="3 7">Amino-sugar metabolism; N-acetylneuraminate degradation; D-fructose 6-phosphate from N-acetylneuraminate: step 3/5.</text>
</comment>
<dbReference type="GO" id="GO:0047465">
    <property type="term" value="F:N-acylglucosamine-6-phosphate 2-epimerase activity"/>
    <property type="evidence" value="ECO:0007669"/>
    <property type="project" value="UniProtKB-EC"/>
</dbReference>
<dbReference type="GO" id="GO:0005975">
    <property type="term" value="P:carbohydrate metabolic process"/>
    <property type="evidence" value="ECO:0007669"/>
    <property type="project" value="UniProtKB-UniRule"/>
</dbReference>
<dbReference type="NCBIfam" id="NF002231">
    <property type="entry name" value="PRK01130.1"/>
    <property type="match status" value="1"/>
</dbReference>
<evidence type="ECO:0000256" key="6">
    <source>
        <dbReference type="ARBA" id="ARBA00023277"/>
    </source>
</evidence>
<protein>
    <recommendedName>
        <fullName evidence="7">Putative N-acetylmannosamine-6-phosphate 2-epimerase</fullName>
        <ecNumber evidence="7">5.1.3.9</ecNumber>
    </recommendedName>
    <alternativeName>
        <fullName evidence="7">ManNAc-6-P epimerase</fullName>
    </alternativeName>
</protein>
<dbReference type="GO" id="GO:0006053">
    <property type="term" value="P:N-acetylmannosamine catabolic process"/>
    <property type="evidence" value="ECO:0007669"/>
    <property type="project" value="TreeGrafter"/>
</dbReference>
<dbReference type="InterPro" id="IPR007260">
    <property type="entry name" value="NanE"/>
</dbReference>
<evidence type="ECO:0000256" key="7">
    <source>
        <dbReference type="HAMAP-Rule" id="MF_01235"/>
    </source>
</evidence>
<dbReference type="Proteomes" id="UP000240542">
    <property type="component" value="Unassembled WGS sequence"/>
</dbReference>
<name>A0A2P8CXI1_9ACTN</name>
<dbReference type="PANTHER" id="PTHR36204">
    <property type="entry name" value="N-ACETYLMANNOSAMINE-6-PHOSPHATE 2-EPIMERASE-RELATED"/>
    <property type="match status" value="1"/>
</dbReference>
<evidence type="ECO:0000256" key="5">
    <source>
        <dbReference type="ARBA" id="ARBA00023235"/>
    </source>
</evidence>
<dbReference type="InterPro" id="IPR011060">
    <property type="entry name" value="RibuloseP-bd_barrel"/>
</dbReference>
<dbReference type="EMBL" id="PYGA01000025">
    <property type="protein sequence ID" value="PSK89682.1"/>
    <property type="molecule type" value="Genomic_DNA"/>
</dbReference>